<dbReference type="OrthoDB" id="256753at2"/>
<name>A0A410VDI2_9BRAD</name>
<dbReference type="PIRSF" id="PIRSF012641">
    <property type="entry name" value="UCP012641"/>
    <property type="match status" value="1"/>
</dbReference>
<dbReference type="EMBL" id="BMHC01000021">
    <property type="protein sequence ID" value="GGI31472.1"/>
    <property type="molecule type" value="Genomic_DNA"/>
</dbReference>
<feature type="domain" description="Zinc-ribbon" evidence="1">
    <location>
        <begin position="4"/>
        <end position="76"/>
    </location>
</feature>
<evidence type="ECO:0000313" key="3">
    <source>
        <dbReference type="EMBL" id="QOZ62658.1"/>
    </source>
</evidence>
<dbReference type="RefSeq" id="WP_128968231.1">
    <property type="nucleotide sequence ID" value="NZ_BMHC01000021.1"/>
</dbReference>
<dbReference type="EMBL" id="CP030057">
    <property type="protein sequence ID" value="QOZ62658.1"/>
    <property type="molecule type" value="Genomic_DNA"/>
</dbReference>
<organism evidence="2 5">
    <name type="scientific">Bradyrhizobium guangdongense</name>
    <dbReference type="NCBI Taxonomy" id="1325090"/>
    <lineage>
        <taxon>Bacteria</taxon>
        <taxon>Pseudomonadati</taxon>
        <taxon>Pseudomonadota</taxon>
        <taxon>Alphaproteobacteria</taxon>
        <taxon>Hyphomicrobiales</taxon>
        <taxon>Nitrobacteraceae</taxon>
        <taxon>Bradyrhizobium</taxon>
    </lineage>
</organism>
<dbReference type="Proteomes" id="UP000593880">
    <property type="component" value="Chromosome"/>
</dbReference>
<reference evidence="2" key="1">
    <citation type="journal article" date="2014" name="Int. J. Syst. Evol. Microbiol.">
        <title>Complete genome sequence of Corynebacterium casei LMG S-19264T (=DSM 44701T), isolated from a smear-ripened cheese.</title>
        <authorList>
            <consortium name="US DOE Joint Genome Institute (JGI-PGF)"/>
            <person name="Walter F."/>
            <person name="Albersmeier A."/>
            <person name="Kalinowski J."/>
            <person name="Ruckert C."/>
        </authorList>
    </citation>
    <scope>NUCLEOTIDE SEQUENCE</scope>
    <source>
        <strain evidence="2">CGMCC 1.15034</strain>
    </source>
</reference>
<reference evidence="2" key="3">
    <citation type="submission" date="2022-12" db="EMBL/GenBank/DDBJ databases">
        <authorList>
            <person name="Sun Q."/>
            <person name="Zhou Y."/>
        </authorList>
    </citation>
    <scope>NUCLEOTIDE SEQUENCE</scope>
    <source>
        <strain evidence="2">CGMCC 1.15034</strain>
    </source>
</reference>
<sequence>MRDFKCPHCGQLSAFELSKCNGCMQPLIFDPENMAMIGAESALECVNRNIIGCNWCAVSTTSYCMSCSLTHVIPATQNPRNVALWKRVEEAKRRLIYDLRRLRVPIAFAGGFRLAFEILSDEHGPVLTGHESGLITLNLAEADDVQREIRRVSFREPYRTLLGHFRHEIGHFYWNALIHEAGFRAPFRLVFGDETENYQAALAYYYARQDWSCDPASHISMYATSHPWEDWAETFAHFLHIVSTLDSLAGLPLSLDARGTHTLNDPYLESDFGALLELWTPLALTINRLNRSLGLADAYPFDISPAVEGKLHLVHMAITAFRNRQGNAHTTPMMC</sequence>
<evidence type="ECO:0000259" key="1">
    <source>
        <dbReference type="Pfam" id="PF10005"/>
    </source>
</evidence>
<accession>A0A410VDI2</accession>
<dbReference type="Pfam" id="PF15887">
    <property type="entry name" value="Peptidase_Mx"/>
    <property type="match status" value="1"/>
</dbReference>
<keyword evidence="4" id="KW-1185">Reference proteome</keyword>
<reference evidence="3 4" key="2">
    <citation type="submission" date="2018-06" db="EMBL/GenBank/DDBJ databases">
        <title>Comparative genomics of rhizobia nodulating Arachis hypogaea in China.</title>
        <authorList>
            <person name="Li Y."/>
        </authorList>
    </citation>
    <scope>NUCLEOTIDE SEQUENCE [LARGE SCALE GENOMIC DNA]</scope>
    <source>
        <strain evidence="3 4">CCBAU 51658</strain>
    </source>
</reference>
<proteinExistence type="predicted"/>
<evidence type="ECO:0000313" key="5">
    <source>
        <dbReference type="Proteomes" id="UP000625079"/>
    </source>
</evidence>
<evidence type="ECO:0000313" key="2">
    <source>
        <dbReference type="EMBL" id="GGI31472.1"/>
    </source>
</evidence>
<gene>
    <name evidence="2" type="ORF">GCM10010987_64580</name>
    <name evidence="3" type="ORF">XH86_30875</name>
</gene>
<dbReference type="InterPro" id="IPR011201">
    <property type="entry name" value="Zinc-ribbon_6_bact"/>
</dbReference>
<evidence type="ECO:0000313" key="4">
    <source>
        <dbReference type="Proteomes" id="UP000593880"/>
    </source>
</evidence>
<dbReference type="Pfam" id="PF10005">
    <property type="entry name" value="Zn_ribbon_DZR_6"/>
    <property type="match status" value="1"/>
</dbReference>
<dbReference type="InterPro" id="IPR031321">
    <property type="entry name" value="UCP012641"/>
</dbReference>
<dbReference type="AlphaFoldDB" id="A0A410VDI2"/>
<dbReference type="Proteomes" id="UP000625079">
    <property type="component" value="Unassembled WGS sequence"/>
</dbReference>
<protein>
    <recommendedName>
        <fullName evidence="1">Zinc-ribbon domain-containing protein</fullName>
    </recommendedName>
</protein>